<comment type="caution">
    <text evidence="1">The sequence shown here is derived from an EMBL/GenBank/DDBJ whole genome shotgun (WGS) entry which is preliminary data.</text>
</comment>
<gene>
    <name evidence="1" type="ORF">PI499_19965</name>
</gene>
<organism evidence="1 2">
    <name type="scientific">Pseudomonas fragi</name>
    <dbReference type="NCBI Taxonomy" id="296"/>
    <lineage>
        <taxon>Bacteria</taxon>
        <taxon>Pseudomonadati</taxon>
        <taxon>Pseudomonadota</taxon>
        <taxon>Gammaproteobacteria</taxon>
        <taxon>Pseudomonadales</taxon>
        <taxon>Pseudomonadaceae</taxon>
        <taxon>Pseudomonas</taxon>
    </lineage>
</organism>
<name>A0ABT4WW64_PSEFR</name>
<reference evidence="1 2" key="1">
    <citation type="submission" date="2023-01" db="EMBL/GenBank/DDBJ databases">
        <title>Effects of deletion of Siderophore biosynthase gene in Pseudomonas fragi on quorum sensing and spoliage ability.</title>
        <authorList>
            <person name="Cui F."/>
            <person name="Wang D."/>
            <person name="Liu J."/>
            <person name="Wang Q."/>
            <person name="Li T."/>
            <person name="Li J."/>
        </authorList>
    </citation>
    <scope>NUCLEOTIDE SEQUENCE [LARGE SCALE GENOMIC DNA]</scope>
    <source>
        <strain evidence="1 2">MS-10</strain>
    </source>
</reference>
<dbReference type="Pfam" id="PF14281">
    <property type="entry name" value="PDDEXK_4"/>
    <property type="match status" value="1"/>
</dbReference>
<keyword evidence="2" id="KW-1185">Reference proteome</keyword>
<dbReference type="EMBL" id="JAQJVI010000038">
    <property type="protein sequence ID" value="MDA7024145.1"/>
    <property type="molecule type" value="Genomic_DNA"/>
</dbReference>
<dbReference type="InterPro" id="IPR029470">
    <property type="entry name" value="PDDEXK_4"/>
</dbReference>
<proteinExistence type="predicted"/>
<evidence type="ECO:0000313" key="2">
    <source>
        <dbReference type="Proteomes" id="UP001212337"/>
    </source>
</evidence>
<accession>A0ABT4WW64</accession>
<protein>
    <submittedName>
        <fullName evidence="1">PD-(D/E)XK nuclease family protein</fullName>
    </submittedName>
</protein>
<dbReference type="Proteomes" id="UP001212337">
    <property type="component" value="Unassembled WGS sequence"/>
</dbReference>
<dbReference type="RefSeq" id="WP_153336586.1">
    <property type="nucleotide sequence ID" value="NZ_JAQJVI010000038.1"/>
</dbReference>
<sequence>MEKVQLLLNQAGSLVRETNAKLAASGELFNLFSITRIERAEVNTHSAMIAELLSPEGRHGQGVYFLELFLSTMGFEHECSLSDARVQKEQIFAGYGRVDVVIHLMDHLILIENKIDALDGNQQLKRYDDIGKASGKQWQLWYLTKKGTEAHASSHCGVSYRRLSYQEHILDWLERCVSTSSATPALQHALIQYKNLVQKITGRAMTHTTRNALIELLIADDNLQAAEAIAQALPHAKGTVLFGFFDAVRHALSERCTPVSSPIDFTGHDSSEANCRKWFLPKALRLKHVGQFFDIGVEGMLLRIEVATDALHYGVVPVSSGKLASDRGLLAQTPQLPLYLMWRNWNAFKWYSCLYQDNVASKIDCLSDPMALVTEVLRTVELIKSELSGQPELQCASVSATQPQAMPVS</sequence>
<evidence type="ECO:0000313" key="1">
    <source>
        <dbReference type="EMBL" id="MDA7024145.1"/>
    </source>
</evidence>